<dbReference type="InterPro" id="IPR003347">
    <property type="entry name" value="JmjC_dom"/>
</dbReference>
<keyword evidence="2" id="KW-0479">Metal-binding</keyword>
<reference evidence="5 6" key="1">
    <citation type="submission" date="2023-12" db="EMBL/GenBank/DDBJ databases">
        <title>Whole-genome sequencing of halo(alkali)philic microorganisms from hypersaline lakes.</title>
        <authorList>
            <person name="Sorokin D.Y."/>
            <person name="Merkel A.Y."/>
            <person name="Messina E."/>
            <person name="Yakimov M."/>
        </authorList>
    </citation>
    <scope>NUCLEOTIDE SEQUENCE [LARGE SCALE GENOMIC DNA]</scope>
    <source>
        <strain evidence="5 6">AB-CW1</strain>
    </source>
</reference>
<evidence type="ECO:0000256" key="3">
    <source>
        <dbReference type="ARBA" id="ARBA00023004"/>
    </source>
</evidence>
<dbReference type="PROSITE" id="PS51184">
    <property type="entry name" value="JMJC"/>
    <property type="match status" value="1"/>
</dbReference>
<comment type="cofactor">
    <cofactor evidence="1">
        <name>Fe(2+)</name>
        <dbReference type="ChEBI" id="CHEBI:29033"/>
    </cofactor>
</comment>
<dbReference type="InterPro" id="IPR039994">
    <property type="entry name" value="NO66-like"/>
</dbReference>
<evidence type="ECO:0000313" key="6">
    <source>
        <dbReference type="Proteomes" id="UP001302316"/>
    </source>
</evidence>
<feature type="domain" description="JmjC" evidence="4">
    <location>
        <begin position="101"/>
        <end position="228"/>
    </location>
</feature>
<proteinExistence type="predicted"/>
<dbReference type="Gene3D" id="2.60.120.650">
    <property type="entry name" value="Cupin"/>
    <property type="match status" value="1"/>
</dbReference>
<dbReference type="Gene3D" id="3.40.366.30">
    <property type="entry name" value="50S ribosomal protein L16 arginine hydroxylase, Chain A, Domain 2"/>
    <property type="match status" value="1"/>
</dbReference>
<dbReference type="EMBL" id="JAYGII010000008">
    <property type="protein sequence ID" value="MEA5445332.1"/>
    <property type="molecule type" value="Genomic_DNA"/>
</dbReference>
<dbReference type="RefSeq" id="WP_346050961.1">
    <property type="nucleotide sequence ID" value="NZ_JAYGII010000008.1"/>
</dbReference>
<dbReference type="Pfam" id="PF08007">
    <property type="entry name" value="JmjC_2"/>
    <property type="match status" value="1"/>
</dbReference>
<dbReference type="SMART" id="SM00558">
    <property type="entry name" value="JmjC"/>
    <property type="match status" value="1"/>
</dbReference>
<dbReference type="Proteomes" id="UP001302316">
    <property type="component" value="Unassembled WGS sequence"/>
</dbReference>
<organism evidence="5 6">
    <name type="scientific">Natronospira elongata</name>
    <dbReference type="NCBI Taxonomy" id="3110268"/>
    <lineage>
        <taxon>Bacteria</taxon>
        <taxon>Pseudomonadati</taxon>
        <taxon>Pseudomonadota</taxon>
        <taxon>Gammaproteobacteria</taxon>
        <taxon>Natronospirales</taxon>
        <taxon>Natronospiraceae</taxon>
        <taxon>Natronospira</taxon>
    </lineage>
</organism>
<evidence type="ECO:0000313" key="5">
    <source>
        <dbReference type="EMBL" id="MEA5445332.1"/>
    </source>
</evidence>
<keyword evidence="3" id="KW-0408">Iron</keyword>
<dbReference type="PANTHER" id="PTHR13096">
    <property type="entry name" value="MINA53 MYC INDUCED NUCLEAR ANTIGEN"/>
    <property type="match status" value="1"/>
</dbReference>
<comment type="caution">
    <text evidence="5">The sequence shown here is derived from an EMBL/GenBank/DDBJ whole genome shotgun (WGS) entry which is preliminary data.</text>
</comment>
<protein>
    <submittedName>
        <fullName evidence="5">Cupin domain-containing protein</fullName>
    </submittedName>
</protein>
<dbReference type="SUPFAM" id="SSF51197">
    <property type="entry name" value="Clavaminate synthase-like"/>
    <property type="match status" value="1"/>
</dbReference>
<dbReference type="PANTHER" id="PTHR13096:SF8">
    <property type="entry name" value="RIBOSOMAL OXYGENASE 1"/>
    <property type="match status" value="1"/>
</dbReference>
<name>A0AAP6MM14_9GAMM</name>
<keyword evidence="6" id="KW-1185">Reference proteome</keyword>
<dbReference type="GO" id="GO:0046872">
    <property type="term" value="F:metal ion binding"/>
    <property type="evidence" value="ECO:0007669"/>
    <property type="project" value="UniProtKB-KW"/>
</dbReference>
<dbReference type="AlphaFoldDB" id="A0AAP6MM14"/>
<sequence>MTDRPYKLRLEGLEPARFLSRYWQKKPALYRQILPGFESPLSPEELAGLACEPDVESRLVQGPPEGPWTLSQGPFSESRFADLPERDWTLLVQDVDKHLPALARILDSFDFLPRWRMDDLMISYAVNGGSVGPHVDAYDVFLLQARGTRRWAIDPEPADLSRRDDCELDVLRHFQAREEWLLEPGDMLYLPPGVAHFGLAGPDCMTFSVGLRAPDTAGMISDFSEFVTQQLPEGHRYADPDLELDEAGPRLHPKAIHRLRDLFSTLLERDNEELADWFGRFITEPKPWLRAEPDPGDGSHEALNQALAAGRTPELRSDILAIWREGPDGRPHVFVDGDMEVWDRGCEATLDHLLSRQPFPADFDPGAVGRKLISVWLDKGRLEWTDEND</sequence>
<evidence type="ECO:0000256" key="2">
    <source>
        <dbReference type="ARBA" id="ARBA00022723"/>
    </source>
</evidence>
<evidence type="ECO:0000259" key="4">
    <source>
        <dbReference type="PROSITE" id="PS51184"/>
    </source>
</evidence>
<gene>
    <name evidence="5" type="ORF">VCB98_05830</name>
</gene>
<dbReference type="GO" id="GO:0016706">
    <property type="term" value="F:2-oxoglutarate-dependent dioxygenase activity"/>
    <property type="evidence" value="ECO:0007669"/>
    <property type="project" value="TreeGrafter"/>
</dbReference>
<evidence type="ECO:0000256" key="1">
    <source>
        <dbReference type="ARBA" id="ARBA00001954"/>
    </source>
</evidence>
<accession>A0AAP6MM14</accession>